<dbReference type="Pfam" id="PF00307">
    <property type="entry name" value="CH"/>
    <property type="match status" value="1"/>
</dbReference>
<feature type="region of interest" description="Disordered" evidence="4">
    <location>
        <begin position="10"/>
        <end position="66"/>
    </location>
</feature>
<evidence type="ECO:0000313" key="6">
    <source>
        <dbReference type="EMBL" id="CAG6665017.1"/>
    </source>
</evidence>
<feature type="compositionally biased region" description="Polar residues" evidence="4">
    <location>
        <begin position="13"/>
        <end position="28"/>
    </location>
</feature>
<comment type="similarity">
    <text evidence="1">Belongs to the cytospin-A family.</text>
</comment>
<dbReference type="AlphaFoldDB" id="A0A8D8SBY6"/>
<evidence type="ECO:0000256" key="2">
    <source>
        <dbReference type="ARBA" id="ARBA00023054"/>
    </source>
</evidence>
<dbReference type="Gene3D" id="1.10.418.10">
    <property type="entry name" value="Calponin-like domain"/>
    <property type="match status" value="1"/>
</dbReference>
<feature type="compositionally biased region" description="Basic residues" evidence="4">
    <location>
        <begin position="54"/>
        <end position="66"/>
    </location>
</feature>
<sequence>MMKFKLLFKKGHNNNPSTKSTETNQHVPSASSTTTATISNAGAAAGAARSHFGHEKHSKQNKNKTSVKKLLNTFHEETGENPKKNLNKVLQTSQEKLFSNIKTTTSVQTKDNSTKFAVPVRTNGENNLKSVNNSTGVCNKKHFDKKVYPDKSCEHIHLISNNNVNNLPIQCDNKSTELNVCPGDEKEKSSASKLEPNNSDWDPESESRLGTVSGHALIGHSLKIMEYQELKQQLDSVSNEKQMLETKINELLNYQESLKDELCKMKDIQDSGGGGGTLSSELDTGGGGSAHILSRSPLSDTPPHPLPLPSTPPPRHATSAPPSIGDVSGTGLLLDTPDWDKHSSSSLSEISVACLQDRITQMEETHYCTNEELQATLQELADLQNQLIDLQHTNETLGHEKSVLLESLCRQTEKLEDTRTKAETLQELLLSRDENQQGRLGVSEREGKLVELLKSAQLEKETLLGKHEESMSELSELRRLSNAMKQDTERLSERVRQLESTVDATHADKHQLDQQLGLVREEASSRTLEINRLKNLLDNARAKIEELEEDRANLRNKTELDELLDQTRREKDCLESQVAILQDSMSRSECKTSQQEEIILRLKEEMKVIRNNAKSSLSDMEYERDLNQKEIARLTHELELLQENYNELQVQVQNHLEDKRQLKSLLSETQKQLSETQQSLDLTSKRLTDESQLRSIENEEWQVFQRDLLTTVRVANDFKSETAQKLESVLIENKQLKEKNRTLTSQLEKLKKVEAEAAVVKPVLSTPLGAPLTPCSSPSLLYRPDNGAGAATTSSVLSSVMQRNHFSREDSRLSVKSLIESIENATKQAKSGPSSSLSSSSSSLNSGSGGGGGVMGGPGSPSSALSPMEESHRGSQTPQSSSGGHHGILNSGSGGSKKSNLNMLSSTPDIVHETLKPASTIIKSEEAAPSPASSAAAALLESMVRRNSQTDLSERKDPLQALVKNGGSRRNALLKWCQNKTLGYHNIDITNFSSSWNDGLALCAILHSYLPSKVPYDTLTPNEKRRNFTIAFSAAESVGIPTTLNTSDMITQERPDWNQVMAYITSIYKHFET</sequence>
<feature type="coiled-coil region" evidence="3">
    <location>
        <begin position="370"/>
        <end position="425"/>
    </location>
</feature>
<reference evidence="6" key="1">
    <citation type="submission" date="2021-05" db="EMBL/GenBank/DDBJ databases">
        <authorList>
            <person name="Alioto T."/>
            <person name="Alioto T."/>
            <person name="Gomez Garrido J."/>
        </authorList>
    </citation>
    <scope>NUCLEOTIDE SEQUENCE</scope>
</reference>
<dbReference type="PANTHER" id="PTHR23167">
    <property type="entry name" value="CALPONIN HOMOLOGY DOMAIN-CONTAINING PROTEIN DDB_G0272472-RELATED"/>
    <property type="match status" value="1"/>
</dbReference>
<evidence type="ECO:0000256" key="1">
    <source>
        <dbReference type="ARBA" id="ARBA00009452"/>
    </source>
</evidence>
<feature type="coiled-coil region" evidence="3">
    <location>
        <begin position="719"/>
        <end position="756"/>
    </location>
</feature>
<dbReference type="SUPFAM" id="SSF47576">
    <property type="entry name" value="Calponin-homology domain, CH-domain"/>
    <property type="match status" value="1"/>
</dbReference>
<dbReference type="PROSITE" id="PS50021">
    <property type="entry name" value="CH"/>
    <property type="match status" value="1"/>
</dbReference>
<feature type="coiled-coil region" evidence="3">
    <location>
        <begin position="474"/>
        <end position="501"/>
    </location>
</feature>
<dbReference type="PANTHER" id="PTHR23167:SF69">
    <property type="entry name" value="FI18193P1"/>
    <property type="match status" value="1"/>
</dbReference>
<feature type="compositionally biased region" description="Pro residues" evidence="4">
    <location>
        <begin position="300"/>
        <end position="315"/>
    </location>
</feature>
<dbReference type="CDD" id="cd21199">
    <property type="entry name" value="CH_CYTS"/>
    <property type="match status" value="1"/>
</dbReference>
<feature type="coiled-coil region" evidence="3">
    <location>
        <begin position="227"/>
        <end position="261"/>
    </location>
</feature>
<dbReference type="InterPro" id="IPR001715">
    <property type="entry name" value="CH_dom"/>
</dbReference>
<accession>A0A8D8SBY6</accession>
<protein>
    <submittedName>
        <fullName evidence="6">Cytospin-A</fullName>
    </submittedName>
</protein>
<feature type="compositionally biased region" description="Low complexity" evidence="4">
    <location>
        <begin position="831"/>
        <end position="846"/>
    </location>
</feature>
<evidence type="ECO:0000256" key="4">
    <source>
        <dbReference type="SAM" id="MobiDB-lite"/>
    </source>
</evidence>
<keyword evidence="2 3" id="KW-0175">Coiled coil</keyword>
<evidence type="ECO:0000256" key="3">
    <source>
        <dbReference type="SAM" id="Coils"/>
    </source>
</evidence>
<dbReference type="EMBL" id="HBUF01209107">
    <property type="protein sequence ID" value="CAG6665017.1"/>
    <property type="molecule type" value="Transcribed_RNA"/>
</dbReference>
<feature type="region of interest" description="Disordered" evidence="4">
    <location>
        <begin position="182"/>
        <end position="208"/>
    </location>
</feature>
<feature type="region of interest" description="Disordered" evidence="4">
    <location>
        <begin position="271"/>
        <end position="337"/>
    </location>
</feature>
<organism evidence="6">
    <name type="scientific">Cacopsylla melanoneura</name>
    <dbReference type="NCBI Taxonomy" id="428564"/>
    <lineage>
        <taxon>Eukaryota</taxon>
        <taxon>Metazoa</taxon>
        <taxon>Ecdysozoa</taxon>
        <taxon>Arthropoda</taxon>
        <taxon>Hexapoda</taxon>
        <taxon>Insecta</taxon>
        <taxon>Pterygota</taxon>
        <taxon>Neoptera</taxon>
        <taxon>Paraneoptera</taxon>
        <taxon>Hemiptera</taxon>
        <taxon>Sternorrhyncha</taxon>
        <taxon>Psylloidea</taxon>
        <taxon>Psyllidae</taxon>
        <taxon>Psyllinae</taxon>
        <taxon>Cacopsylla</taxon>
    </lineage>
</organism>
<feature type="coiled-coil region" evidence="3">
    <location>
        <begin position="530"/>
        <end position="584"/>
    </location>
</feature>
<dbReference type="InterPro" id="IPR036872">
    <property type="entry name" value="CH_dom_sf"/>
</dbReference>
<name>A0A8D8SBY6_9HEMI</name>
<dbReference type="SMART" id="SM00033">
    <property type="entry name" value="CH"/>
    <property type="match status" value="1"/>
</dbReference>
<feature type="domain" description="Calponin-homology (CH)" evidence="5">
    <location>
        <begin position="967"/>
        <end position="1072"/>
    </location>
</feature>
<dbReference type="FunFam" id="1.10.418.10:FF:000020">
    <property type="entry name" value="Cytospin-A isoform 1"/>
    <property type="match status" value="1"/>
</dbReference>
<evidence type="ECO:0000259" key="5">
    <source>
        <dbReference type="PROSITE" id="PS50021"/>
    </source>
</evidence>
<feature type="compositionally biased region" description="Low complexity" evidence="4">
    <location>
        <begin position="29"/>
        <end position="48"/>
    </location>
</feature>
<dbReference type="InterPro" id="IPR050540">
    <property type="entry name" value="F-actin_Monoox_Mical"/>
</dbReference>
<proteinExistence type="inferred from homology"/>
<feature type="compositionally biased region" description="Polar residues" evidence="4">
    <location>
        <begin position="191"/>
        <end position="200"/>
    </location>
</feature>
<feature type="compositionally biased region" description="Gly residues" evidence="4">
    <location>
        <begin position="847"/>
        <end position="859"/>
    </location>
</feature>
<feature type="compositionally biased region" description="Polar residues" evidence="4">
    <location>
        <begin position="874"/>
        <end position="883"/>
    </location>
</feature>
<feature type="region of interest" description="Disordered" evidence="4">
    <location>
        <begin position="824"/>
        <end position="904"/>
    </location>
</feature>
<feature type="coiled-coil region" evidence="3">
    <location>
        <begin position="624"/>
        <end position="679"/>
    </location>
</feature>